<protein>
    <submittedName>
        <fullName evidence="2">Glycosyltransferase</fullName>
    </submittedName>
</protein>
<proteinExistence type="predicted"/>
<dbReference type="CDD" id="cd00761">
    <property type="entry name" value="Glyco_tranf_GTA_type"/>
    <property type="match status" value="1"/>
</dbReference>
<reference evidence="2 3" key="1">
    <citation type="submission" date="2019-11" db="EMBL/GenBank/DDBJ databases">
        <title>Whole-genome sequence of a Rhodoblastus acidophilus DSM 142.</title>
        <authorList>
            <person name="Kyndt J.A."/>
            <person name="Meyer T.E."/>
        </authorList>
    </citation>
    <scope>NUCLEOTIDE SEQUENCE [LARGE SCALE GENOMIC DNA]</scope>
    <source>
        <strain evidence="2 3">DSM 142</strain>
    </source>
</reference>
<dbReference type="PANTHER" id="PTHR43685:SF2">
    <property type="entry name" value="GLYCOSYLTRANSFERASE 2-LIKE DOMAIN-CONTAINING PROTEIN"/>
    <property type="match status" value="1"/>
</dbReference>
<dbReference type="InterPro" id="IPR001173">
    <property type="entry name" value="Glyco_trans_2-like"/>
</dbReference>
<dbReference type="InterPro" id="IPR050834">
    <property type="entry name" value="Glycosyltransf_2"/>
</dbReference>
<dbReference type="SUPFAM" id="SSF53448">
    <property type="entry name" value="Nucleotide-diphospho-sugar transferases"/>
    <property type="match status" value="1"/>
</dbReference>
<dbReference type="EMBL" id="WNKS01000014">
    <property type="protein sequence ID" value="MTV32204.1"/>
    <property type="molecule type" value="Genomic_DNA"/>
</dbReference>
<gene>
    <name evidence="2" type="ORF">GJ654_14535</name>
</gene>
<name>A0A6N8DTN3_RHOAC</name>
<dbReference type="PANTHER" id="PTHR43685">
    <property type="entry name" value="GLYCOSYLTRANSFERASE"/>
    <property type="match status" value="1"/>
</dbReference>
<dbReference type="Gene3D" id="3.90.550.10">
    <property type="entry name" value="Spore Coat Polysaccharide Biosynthesis Protein SpsA, Chain A"/>
    <property type="match status" value="1"/>
</dbReference>
<dbReference type="Pfam" id="PF00535">
    <property type="entry name" value="Glycos_transf_2"/>
    <property type="match status" value="1"/>
</dbReference>
<evidence type="ECO:0000313" key="3">
    <source>
        <dbReference type="Proteomes" id="UP000439113"/>
    </source>
</evidence>
<comment type="caution">
    <text evidence="2">The sequence shown here is derived from an EMBL/GenBank/DDBJ whole genome shotgun (WGS) entry which is preliminary data.</text>
</comment>
<keyword evidence="2" id="KW-0808">Transferase</keyword>
<dbReference type="AlphaFoldDB" id="A0A6N8DTN3"/>
<dbReference type="OrthoDB" id="9794124at2"/>
<dbReference type="Proteomes" id="UP000439113">
    <property type="component" value="Unassembled WGS sequence"/>
</dbReference>
<dbReference type="InterPro" id="IPR029044">
    <property type="entry name" value="Nucleotide-diphossugar_trans"/>
</dbReference>
<dbReference type="GO" id="GO:0016740">
    <property type="term" value="F:transferase activity"/>
    <property type="evidence" value="ECO:0007669"/>
    <property type="project" value="UniProtKB-KW"/>
</dbReference>
<evidence type="ECO:0000313" key="2">
    <source>
        <dbReference type="EMBL" id="MTV32204.1"/>
    </source>
</evidence>
<dbReference type="RefSeq" id="WP_155446893.1">
    <property type="nucleotide sequence ID" value="NZ_JAOQNR010000011.1"/>
</dbReference>
<accession>A0A6N8DTN3</accession>
<feature type="domain" description="Glycosyltransferase 2-like" evidence="1">
    <location>
        <begin position="290"/>
        <end position="423"/>
    </location>
</feature>
<evidence type="ECO:0000259" key="1">
    <source>
        <dbReference type="Pfam" id="PF00535"/>
    </source>
</evidence>
<organism evidence="2 3">
    <name type="scientific">Rhodoblastus acidophilus</name>
    <name type="common">Rhodopseudomonas acidophila</name>
    <dbReference type="NCBI Taxonomy" id="1074"/>
    <lineage>
        <taxon>Bacteria</taxon>
        <taxon>Pseudomonadati</taxon>
        <taxon>Pseudomonadota</taxon>
        <taxon>Alphaproteobacteria</taxon>
        <taxon>Hyphomicrobiales</taxon>
        <taxon>Rhodoblastaceae</taxon>
        <taxon>Rhodoblastus</taxon>
    </lineage>
</organism>
<sequence length="601" mass="66446">MAAGFFNDQDWANEANCPADSFPAPRRWDIVLTCGEPFAPGDQGLAGETLRLLGALAAEAPDRAILLICAEPLDPALELFHVPSKHEKALDSCFDAFSLREPASTSLENALRPALAGASVLVAPPRQNAFGRYVHFLEAPALRFAFAAAELLLELQRRGHEFALACCADRGAEGFFIEKMRRHGQLRLDGLAVRLHGPTALAFEDRAAPLHDMSTEARNLLVEEIACLRRADILVHRDDATWARVQKLCRRFGFDAQARARRETAPLWSALRPPPPRLPAEPENLPVGFVIPHFNNAAFIEGCLASVRACAEPGDEILVVDDASRPQEKQALRDLVARLNAQGAPEIVLHELPHNGGPAAARNAGVEKLGRAELVQFIDADDALHPEGFRATRRALLLNPDLAMVYGMQRNFGADRFYWVTMDPNPLTIFDENFCHSAPLVRRAVFAALGGQATALRRHYEDWEFNVRLHLSGFAGEMVVAQTQQYRMGHASRTFEKAEKTNQSREALMAHVARARLSGHPHRDRLAATLAVYAAKLEHAGLLCPAAGQSRSQSVQQRTVEIVNLIDLEEQLKTQPLPVWRKKLARLALSVARRLGRARRK</sequence>